<organism evidence="4 5">
    <name type="scientific">Orchesella cincta</name>
    <name type="common">Springtail</name>
    <name type="synonym">Podura cincta</name>
    <dbReference type="NCBI Taxonomy" id="48709"/>
    <lineage>
        <taxon>Eukaryota</taxon>
        <taxon>Metazoa</taxon>
        <taxon>Ecdysozoa</taxon>
        <taxon>Arthropoda</taxon>
        <taxon>Hexapoda</taxon>
        <taxon>Collembola</taxon>
        <taxon>Entomobryomorpha</taxon>
        <taxon>Entomobryoidea</taxon>
        <taxon>Orchesellidae</taxon>
        <taxon>Orchesellinae</taxon>
        <taxon>Orchesella</taxon>
    </lineage>
</organism>
<reference evidence="4 5" key="1">
    <citation type="journal article" date="2016" name="Genome Biol. Evol.">
        <title>Gene Family Evolution Reflects Adaptation to Soil Environmental Stressors in the Genome of the Collembolan Orchesella cincta.</title>
        <authorList>
            <person name="Faddeeva-Vakhrusheva A."/>
            <person name="Derks M.F."/>
            <person name="Anvar S.Y."/>
            <person name="Agamennone V."/>
            <person name="Suring W."/>
            <person name="Smit S."/>
            <person name="van Straalen N.M."/>
            <person name="Roelofs D."/>
        </authorList>
    </citation>
    <scope>NUCLEOTIDE SEQUENCE [LARGE SCALE GENOMIC DNA]</scope>
    <source>
        <tissue evidence="4">Mixed pool</tissue>
    </source>
</reference>
<gene>
    <name evidence="4" type="ORF">Ocin01_05601</name>
</gene>
<feature type="region of interest" description="Disordered" evidence="2">
    <location>
        <begin position="1"/>
        <end position="46"/>
    </location>
</feature>
<feature type="transmembrane region" description="Helical" evidence="3">
    <location>
        <begin position="245"/>
        <end position="266"/>
    </location>
</feature>
<sequence>MSEASTPVNATHKDDCNAGNTSTPVPDSTTSIADENETVNGQMNDSRAVKADLHEVDPIKEDEDASVEQNGGEHRVSNILAADNEDPSPLRIGNTMAVASVNAPTMTYQQDPSHLVNMFINGFQQMTLQLSELTITTRQVNERTEGIGRGQAQVIDELAELRAAQEQTREDVRRNGEQLQNLEQSVNQLSEGLRAFVQEMNRILEEQERRGQETAIANRQPGQANLRGWRSMMQAFLELSPFRQFLVVLGVVAVGWLSVRVAIWAYPYIVEAVIIISEQFTNLMETAAVFLRNINWNEYIRRFANMGADGYNFEGLMNDPLTQMMNAGLFSRTILIFIVTLLEILRSRGAEDYNI</sequence>
<evidence type="ECO:0000256" key="3">
    <source>
        <dbReference type="SAM" id="Phobius"/>
    </source>
</evidence>
<keyword evidence="3" id="KW-1133">Transmembrane helix</keyword>
<keyword evidence="3" id="KW-0472">Membrane</keyword>
<dbReference type="AlphaFoldDB" id="A0A1D2N762"/>
<proteinExistence type="predicted"/>
<comment type="caution">
    <text evidence="4">The sequence shown here is derived from an EMBL/GenBank/DDBJ whole genome shotgun (WGS) entry which is preliminary data.</text>
</comment>
<protein>
    <submittedName>
        <fullName evidence="4">Spindle pole body component KRE28</fullName>
    </submittedName>
</protein>
<dbReference type="Proteomes" id="UP000094527">
    <property type="component" value="Unassembled WGS sequence"/>
</dbReference>
<dbReference type="EMBL" id="LJIJ01000172">
    <property type="protein sequence ID" value="ODN01081.1"/>
    <property type="molecule type" value="Genomic_DNA"/>
</dbReference>
<keyword evidence="3" id="KW-0812">Transmembrane</keyword>
<evidence type="ECO:0000256" key="1">
    <source>
        <dbReference type="SAM" id="Coils"/>
    </source>
</evidence>
<feature type="compositionally biased region" description="Polar residues" evidence="2">
    <location>
        <begin position="18"/>
        <end position="45"/>
    </location>
</feature>
<accession>A0A1D2N762</accession>
<evidence type="ECO:0000313" key="5">
    <source>
        <dbReference type="Proteomes" id="UP000094527"/>
    </source>
</evidence>
<feature type="transmembrane region" description="Helical" evidence="3">
    <location>
        <begin position="324"/>
        <end position="345"/>
    </location>
</feature>
<keyword evidence="1" id="KW-0175">Coiled coil</keyword>
<keyword evidence="5" id="KW-1185">Reference proteome</keyword>
<evidence type="ECO:0000313" key="4">
    <source>
        <dbReference type="EMBL" id="ODN01081.1"/>
    </source>
</evidence>
<evidence type="ECO:0000256" key="2">
    <source>
        <dbReference type="SAM" id="MobiDB-lite"/>
    </source>
</evidence>
<feature type="coiled-coil region" evidence="1">
    <location>
        <begin position="155"/>
        <end position="199"/>
    </location>
</feature>
<name>A0A1D2N762_ORCCI</name>